<comment type="caution">
    <text evidence="8">The sequence shown here is derived from an EMBL/GenBank/DDBJ whole genome shotgun (WGS) entry which is preliminary data.</text>
</comment>
<comment type="subcellular location">
    <subcellularLocation>
        <location evidence="1">Nucleus</location>
    </subcellularLocation>
</comment>
<feature type="compositionally biased region" description="Polar residues" evidence="6">
    <location>
        <begin position="15"/>
        <end position="27"/>
    </location>
</feature>
<evidence type="ECO:0000256" key="1">
    <source>
        <dbReference type="ARBA" id="ARBA00004123"/>
    </source>
</evidence>
<reference evidence="8" key="1">
    <citation type="submission" date="2020-03" db="EMBL/GenBank/DDBJ databases">
        <title>FDA dAtabase for Regulatory Grade micrObial Sequences (FDA-ARGOS): Supporting development and validation of Infectious Disease Dx tests.</title>
        <authorList>
            <person name="Campos J."/>
            <person name="Goldberg B."/>
            <person name="Tallon L."/>
            <person name="Sadzewicz L."/>
            <person name="Vavikolanu K."/>
            <person name="Mehta A."/>
            <person name="Aluvathingal J."/>
            <person name="Nadendla S."/>
            <person name="Nandy P."/>
            <person name="Geyer C."/>
            <person name="Yan Y."/>
            <person name="Sichtig H."/>
        </authorList>
    </citation>
    <scope>NUCLEOTIDE SEQUENCE [LARGE SCALE GENOMIC DNA]</scope>
    <source>
        <strain evidence="8">FDAARGOS_652</strain>
    </source>
</reference>
<dbReference type="GO" id="GO:0005634">
    <property type="term" value="C:nucleus"/>
    <property type="evidence" value="ECO:0007669"/>
    <property type="project" value="UniProtKB-SubCell"/>
</dbReference>
<evidence type="ECO:0000313" key="9">
    <source>
        <dbReference type="Proteomes" id="UP000590412"/>
    </source>
</evidence>
<feature type="compositionally biased region" description="Basic and acidic residues" evidence="6">
    <location>
        <begin position="43"/>
        <end position="59"/>
    </location>
</feature>
<keyword evidence="2" id="KW-0805">Transcription regulation</keyword>
<evidence type="ECO:0000256" key="2">
    <source>
        <dbReference type="ARBA" id="ARBA00023015"/>
    </source>
</evidence>
<dbReference type="GO" id="GO:0046983">
    <property type="term" value="F:protein dimerization activity"/>
    <property type="evidence" value="ECO:0007669"/>
    <property type="project" value="InterPro"/>
</dbReference>
<dbReference type="PANTHER" id="PTHR15741:SF27">
    <property type="entry name" value="TRANSCRIPTION FACTOR AP-4"/>
    <property type="match status" value="1"/>
</dbReference>
<evidence type="ECO:0000256" key="4">
    <source>
        <dbReference type="ARBA" id="ARBA00023163"/>
    </source>
</evidence>
<dbReference type="PROSITE" id="PS50888">
    <property type="entry name" value="BHLH"/>
    <property type="match status" value="1"/>
</dbReference>
<dbReference type="GO" id="GO:0000978">
    <property type="term" value="F:RNA polymerase II cis-regulatory region sequence-specific DNA binding"/>
    <property type="evidence" value="ECO:0007669"/>
    <property type="project" value="TreeGrafter"/>
</dbReference>
<dbReference type="EMBL" id="JABWAB010000001">
    <property type="protein sequence ID" value="KAF6059535.1"/>
    <property type="molecule type" value="Genomic_DNA"/>
</dbReference>
<evidence type="ECO:0000259" key="7">
    <source>
        <dbReference type="PROSITE" id="PS50888"/>
    </source>
</evidence>
<dbReference type="Gene3D" id="4.10.280.10">
    <property type="entry name" value="Helix-loop-helix DNA-binding domain"/>
    <property type="match status" value="1"/>
</dbReference>
<protein>
    <submittedName>
        <fullName evidence="8">Helix-loop-helix DNA-binding domain family protein</fullName>
    </submittedName>
</protein>
<evidence type="ECO:0000313" key="8">
    <source>
        <dbReference type="EMBL" id="KAF6059535.1"/>
    </source>
</evidence>
<proteinExistence type="predicted"/>
<dbReference type="InterPro" id="IPR057072">
    <property type="entry name" value="bHLH_INO4"/>
</dbReference>
<organism evidence="8 9">
    <name type="scientific">Candida parapsilosis</name>
    <name type="common">Yeast</name>
    <dbReference type="NCBI Taxonomy" id="5480"/>
    <lineage>
        <taxon>Eukaryota</taxon>
        <taxon>Fungi</taxon>
        <taxon>Dikarya</taxon>
        <taxon>Ascomycota</taxon>
        <taxon>Saccharomycotina</taxon>
        <taxon>Pichiomycetes</taxon>
        <taxon>Debaryomycetaceae</taxon>
        <taxon>Candida/Lodderomyces clade</taxon>
        <taxon>Candida</taxon>
    </lineage>
</organism>
<keyword evidence="4" id="KW-0804">Transcription</keyword>
<keyword evidence="3 8" id="KW-0238">DNA-binding</keyword>
<accession>A0A8X7TD95</accession>
<name>A0A8X7TD95_CANPA</name>
<dbReference type="Pfam" id="PF23181">
    <property type="entry name" value="bHLH_INO4"/>
    <property type="match status" value="1"/>
</dbReference>
<gene>
    <name evidence="8" type="ORF">FOB60_001117</name>
</gene>
<evidence type="ECO:0000256" key="6">
    <source>
        <dbReference type="SAM" id="MobiDB-lite"/>
    </source>
</evidence>
<dbReference type="PANTHER" id="PTHR15741">
    <property type="entry name" value="BASIC HELIX-LOOP-HELIX ZIP TRANSCRIPTION FACTOR"/>
    <property type="match status" value="1"/>
</dbReference>
<dbReference type="AlphaFoldDB" id="A0A8X7TD95"/>
<evidence type="ECO:0000256" key="3">
    <source>
        <dbReference type="ARBA" id="ARBA00023125"/>
    </source>
</evidence>
<dbReference type="InterPro" id="IPR052207">
    <property type="entry name" value="Max-like/E-box_TFs"/>
</dbReference>
<sequence length="133" mass="14885">MSLSASPKEELISSDAGTENNDGGNNISTTKRKKKTKSTNLSDEQKKAHHIASEQKRRENIRAEFDKLVSLTPNLTEQENRSELNILTKSADYIDQLKEENIKLIELCRAKGIEVPEELIYKGPQNDGSDIAT</sequence>
<dbReference type="InterPro" id="IPR011598">
    <property type="entry name" value="bHLH_dom"/>
</dbReference>
<feature type="region of interest" description="Disordered" evidence="6">
    <location>
        <begin position="1"/>
        <end position="59"/>
    </location>
</feature>
<dbReference type="Proteomes" id="UP000590412">
    <property type="component" value="Unassembled WGS sequence"/>
</dbReference>
<evidence type="ECO:0000256" key="5">
    <source>
        <dbReference type="ARBA" id="ARBA00023242"/>
    </source>
</evidence>
<keyword evidence="5" id="KW-0539">Nucleus</keyword>
<feature type="domain" description="BHLH" evidence="7">
    <location>
        <begin position="45"/>
        <end position="97"/>
    </location>
</feature>
<dbReference type="InterPro" id="IPR036638">
    <property type="entry name" value="HLH_DNA-bd_sf"/>
</dbReference>
<dbReference type="GO" id="GO:0000981">
    <property type="term" value="F:DNA-binding transcription factor activity, RNA polymerase II-specific"/>
    <property type="evidence" value="ECO:0007669"/>
    <property type="project" value="TreeGrafter"/>
</dbReference>
<dbReference type="OrthoDB" id="5778525at2759"/>
<dbReference type="SMART" id="SM00353">
    <property type="entry name" value="HLH"/>
    <property type="match status" value="1"/>
</dbReference>
<dbReference type="SUPFAM" id="SSF47459">
    <property type="entry name" value="HLH, helix-loop-helix DNA-binding domain"/>
    <property type="match status" value="1"/>
</dbReference>